<evidence type="ECO:0000256" key="9">
    <source>
        <dbReference type="ARBA" id="ARBA00023136"/>
    </source>
</evidence>
<evidence type="ECO:0000256" key="5">
    <source>
        <dbReference type="ARBA" id="ARBA00022824"/>
    </source>
</evidence>
<dbReference type="PRINTS" id="PR00660">
    <property type="entry name" value="ERLUMENR"/>
</dbReference>
<gene>
    <name evidence="12" type="primary">ERD2</name>
    <name evidence="12" type="ORF">H4219_001204</name>
</gene>
<comment type="subcellular location">
    <subcellularLocation>
        <location evidence="1 11">Endoplasmic reticulum membrane</location>
        <topology evidence="1 11">Multi-pass membrane protein</topology>
    </subcellularLocation>
</comment>
<feature type="transmembrane region" description="Helical" evidence="11">
    <location>
        <begin position="148"/>
        <end position="167"/>
    </location>
</feature>
<evidence type="ECO:0000256" key="1">
    <source>
        <dbReference type="ARBA" id="ARBA00004477"/>
    </source>
</evidence>
<keyword evidence="7 11" id="KW-0653">Protein transport</keyword>
<keyword evidence="13" id="KW-1185">Reference proteome</keyword>
<dbReference type="GO" id="GO:0015031">
    <property type="term" value="P:protein transport"/>
    <property type="evidence" value="ECO:0007669"/>
    <property type="project" value="UniProtKB-KW"/>
</dbReference>
<evidence type="ECO:0000313" key="13">
    <source>
        <dbReference type="Proteomes" id="UP001150538"/>
    </source>
</evidence>
<organism evidence="12 13">
    <name type="scientific">Mycoemilia scoparia</name>
    <dbReference type="NCBI Taxonomy" id="417184"/>
    <lineage>
        <taxon>Eukaryota</taxon>
        <taxon>Fungi</taxon>
        <taxon>Fungi incertae sedis</taxon>
        <taxon>Zoopagomycota</taxon>
        <taxon>Kickxellomycotina</taxon>
        <taxon>Kickxellomycetes</taxon>
        <taxon>Kickxellales</taxon>
        <taxon>Kickxellaceae</taxon>
        <taxon>Mycoemilia</taxon>
    </lineage>
</organism>
<dbReference type="GO" id="GO:0006621">
    <property type="term" value="P:protein retention in ER lumen"/>
    <property type="evidence" value="ECO:0007669"/>
    <property type="project" value="InterPro"/>
</dbReference>
<dbReference type="Pfam" id="PF00810">
    <property type="entry name" value="ER_lumen_recept"/>
    <property type="match status" value="1"/>
</dbReference>
<dbReference type="OrthoDB" id="7694678at2759"/>
<keyword evidence="5 11" id="KW-0256">Endoplasmic reticulum</keyword>
<dbReference type="Proteomes" id="UP001150538">
    <property type="component" value="Unassembled WGS sequence"/>
</dbReference>
<keyword evidence="6" id="KW-0931">ER-Golgi transport</keyword>
<evidence type="ECO:0000256" key="6">
    <source>
        <dbReference type="ARBA" id="ARBA00022892"/>
    </source>
</evidence>
<keyword evidence="10 11" id="KW-0675">Receptor</keyword>
<dbReference type="EMBL" id="JANBPU010000011">
    <property type="protein sequence ID" value="KAJ1920646.1"/>
    <property type="molecule type" value="Genomic_DNA"/>
</dbReference>
<reference evidence="12" key="1">
    <citation type="submission" date="2022-07" db="EMBL/GenBank/DDBJ databases">
        <title>Phylogenomic reconstructions and comparative analyses of Kickxellomycotina fungi.</title>
        <authorList>
            <person name="Reynolds N.K."/>
            <person name="Stajich J.E."/>
            <person name="Barry K."/>
            <person name="Grigoriev I.V."/>
            <person name="Crous P."/>
            <person name="Smith M.E."/>
        </authorList>
    </citation>
    <scope>NUCLEOTIDE SEQUENCE</scope>
    <source>
        <strain evidence="12">NBRC 100468</strain>
    </source>
</reference>
<dbReference type="AlphaFoldDB" id="A0A9W8A8V8"/>
<feature type="transmembrane region" description="Helical" evidence="11">
    <location>
        <begin position="94"/>
        <end position="111"/>
    </location>
</feature>
<feature type="transmembrane region" description="Helical" evidence="11">
    <location>
        <begin position="179"/>
        <end position="200"/>
    </location>
</feature>
<evidence type="ECO:0000256" key="7">
    <source>
        <dbReference type="ARBA" id="ARBA00022927"/>
    </source>
</evidence>
<sequence>MNIFRLTGDMMHLASILILLNKMHTSKSCAGISFKTQALYLAVFVARYLDLFLHFVSLYNTLMKIFFIASSAYIVYLMFNPLRHTYDAPLDTFRVEYLVGISAFLALLFTGKYNIDEILWTFSIFLESVAILPQLFQMTRTGEAETITAHYVFALGAYRALYLFNWVYRYYTEPKYYDVIVWIAGLVQTALYGDFFYIYFNR</sequence>
<evidence type="ECO:0000256" key="2">
    <source>
        <dbReference type="ARBA" id="ARBA00010120"/>
    </source>
</evidence>
<keyword evidence="8 11" id="KW-1133">Transmembrane helix</keyword>
<dbReference type="GO" id="GO:0005789">
    <property type="term" value="C:endoplasmic reticulum membrane"/>
    <property type="evidence" value="ECO:0007669"/>
    <property type="project" value="UniProtKB-SubCell"/>
</dbReference>
<dbReference type="InterPro" id="IPR000133">
    <property type="entry name" value="ER_ret_rcpt"/>
</dbReference>
<comment type="caution">
    <text evidence="12">The sequence shown here is derived from an EMBL/GenBank/DDBJ whole genome shotgun (WGS) entry which is preliminary data.</text>
</comment>
<dbReference type="GO" id="GO:0016192">
    <property type="term" value="P:vesicle-mediated transport"/>
    <property type="evidence" value="ECO:0007669"/>
    <property type="project" value="UniProtKB-KW"/>
</dbReference>
<name>A0A9W8A8V8_9FUNG</name>
<evidence type="ECO:0000256" key="4">
    <source>
        <dbReference type="ARBA" id="ARBA00022692"/>
    </source>
</evidence>
<comment type="similarity">
    <text evidence="2 11">Belongs to the ERD2 family.</text>
</comment>
<keyword evidence="4 11" id="KW-0812">Transmembrane</keyword>
<dbReference type="PROSITE" id="PS00952">
    <property type="entry name" value="ER_LUMEN_RECEPTOR_2"/>
    <property type="match status" value="1"/>
</dbReference>
<feature type="transmembrane region" description="Helical" evidence="11">
    <location>
        <begin position="65"/>
        <end position="82"/>
    </location>
</feature>
<keyword evidence="3 11" id="KW-0813">Transport</keyword>
<dbReference type="PANTHER" id="PTHR10585">
    <property type="entry name" value="ER LUMEN PROTEIN RETAINING RECEPTOR"/>
    <property type="match status" value="1"/>
</dbReference>
<evidence type="ECO:0000256" key="3">
    <source>
        <dbReference type="ARBA" id="ARBA00022448"/>
    </source>
</evidence>
<accession>A0A9W8A8V8</accession>
<feature type="transmembrane region" description="Helical" evidence="11">
    <location>
        <begin position="118"/>
        <end position="136"/>
    </location>
</feature>
<proteinExistence type="inferred from homology"/>
<dbReference type="GO" id="GO:0046923">
    <property type="term" value="F:ER retention sequence binding"/>
    <property type="evidence" value="ECO:0007669"/>
    <property type="project" value="InterPro"/>
</dbReference>
<evidence type="ECO:0000256" key="11">
    <source>
        <dbReference type="RuleBase" id="RU000634"/>
    </source>
</evidence>
<evidence type="ECO:0000256" key="8">
    <source>
        <dbReference type="ARBA" id="ARBA00022989"/>
    </source>
</evidence>
<evidence type="ECO:0000256" key="10">
    <source>
        <dbReference type="ARBA" id="ARBA00023170"/>
    </source>
</evidence>
<protein>
    <recommendedName>
        <fullName evidence="11">ER lumen protein-retaining receptor</fullName>
    </recommendedName>
</protein>
<evidence type="ECO:0000313" key="12">
    <source>
        <dbReference type="EMBL" id="KAJ1920646.1"/>
    </source>
</evidence>
<comment type="caution">
    <text evidence="11">Lacks conserved residue(s) required for the propagation of feature annotation.</text>
</comment>
<keyword evidence="9 11" id="KW-0472">Membrane</keyword>